<dbReference type="GO" id="GO:0006354">
    <property type="term" value="P:DNA-templated transcription elongation"/>
    <property type="evidence" value="ECO:0007669"/>
    <property type="project" value="TreeGrafter"/>
</dbReference>
<evidence type="ECO:0000313" key="2">
    <source>
        <dbReference type="EMBL" id="PWG61373.1"/>
    </source>
</evidence>
<dbReference type="EMBL" id="QFFI01000037">
    <property type="protein sequence ID" value="PWG61373.1"/>
    <property type="molecule type" value="Genomic_DNA"/>
</dbReference>
<dbReference type="Proteomes" id="UP000245474">
    <property type="component" value="Unassembled WGS sequence"/>
</dbReference>
<dbReference type="PANTHER" id="PTHR30437">
    <property type="entry name" value="TRANSCRIPTION ELONGATION FACTOR GREA"/>
    <property type="match status" value="1"/>
</dbReference>
<dbReference type="GO" id="GO:0070063">
    <property type="term" value="F:RNA polymerase binding"/>
    <property type="evidence" value="ECO:0007669"/>
    <property type="project" value="InterPro"/>
</dbReference>
<dbReference type="AlphaFoldDB" id="A0A2U2MWY5"/>
<proteinExistence type="predicted"/>
<dbReference type="Pfam" id="PF01272">
    <property type="entry name" value="GreA_GreB"/>
    <property type="match status" value="1"/>
</dbReference>
<keyword evidence="3" id="KW-1185">Reference proteome</keyword>
<dbReference type="GO" id="GO:0003746">
    <property type="term" value="F:translation elongation factor activity"/>
    <property type="evidence" value="ECO:0007669"/>
    <property type="project" value="UniProtKB-KW"/>
</dbReference>
<reference evidence="2 3" key="1">
    <citation type="submission" date="2018-05" db="EMBL/GenBank/DDBJ databases">
        <title>Spiribacter halobius sp. nov., a moderately halophilic bacterium isolated from marine solar saltern.</title>
        <authorList>
            <person name="Zheng W.-S."/>
            <person name="Lu D.-C."/>
            <person name="Du Z.-J."/>
        </authorList>
    </citation>
    <scope>NUCLEOTIDE SEQUENCE [LARGE SCALE GENOMIC DNA]</scope>
    <source>
        <strain evidence="2 3">E85</strain>
    </source>
</reference>
<keyword evidence="2" id="KW-0648">Protein biosynthesis</keyword>
<comment type="caution">
    <text evidence="2">The sequence shown here is derived from an EMBL/GenBank/DDBJ whole genome shotgun (WGS) entry which is preliminary data.</text>
</comment>
<evidence type="ECO:0000313" key="3">
    <source>
        <dbReference type="Proteomes" id="UP000245474"/>
    </source>
</evidence>
<dbReference type="InterPro" id="IPR023459">
    <property type="entry name" value="Tscrpt_elong_fac_GreA/B_fam"/>
</dbReference>
<dbReference type="RefSeq" id="WP_109679984.1">
    <property type="nucleotide sequence ID" value="NZ_CP086615.1"/>
</dbReference>
<dbReference type="InterPro" id="IPR036953">
    <property type="entry name" value="GreA/GreB_C_sf"/>
</dbReference>
<dbReference type="SUPFAM" id="SSF54534">
    <property type="entry name" value="FKBP-like"/>
    <property type="match status" value="1"/>
</dbReference>
<evidence type="ECO:0000259" key="1">
    <source>
        <dbReference type="Pfam" id="PF01272"/>
    </source>
</evidence>
<dbReference type="PANTHER" id="PTHR30437:SF5">
    <property type="entry name" value="REGULATOR OF NUCLEOSIDE DIPHOSPHATE KINASE"/>
    <property type="match status" value="1"/>
</dbReference>
<dbReference type="GO" id="GO:0003677">
    <property type="term" value="F:DNA binding"/>
    <property type="evidence" value="ECO:0007669"/>
    <property type="project" value="InterPro"/>
</dbReference>
<dbReference type="InterPro" id="IPR001437">
    <property type="entry name" value="Tscrpt_elong_fac_GreA/B_C"/>
</dbReference>
<accession>A0A2U2MWY5</accession>
<organism evidence="2 3">
    <name type="scientific">Sediminicurvatus halobius</name>
    <dbReference type="NCBI Taxonomy" id="2182432"/>
    <lineage>
        <taxon>Bacteria</taxon>
        <taxon>Pseudomonadati</taxon>
        <taxon>Pseudomonadota</taxon>
        <taxon>Gammaproteobacteria</taxon>
        <taxon>Chromatiales</taxon>
        <taxon>Ectothiorhodospiraceae</taxon>
        <taxon>Sediminicurvatus</taxon>
    </lineage>
</organism>
<feature type="domain" description="Transcription elongation factor GreA/GreB C-terminal" evidence="1">
    <location>
        <begin position="53"/>
        <end position="123"/>
    </location>
</feature>
<keyword evidence="2" id="KW-0251">Elongation factor</keyword>
<dbReference type="Gene3D" id="3.10.50.30">
    <property type="entry name" value="Transcription elongation factor, GreA/GreB, C-terminal domain"/>
    <property type="match status" value="1"/>
</dbReference>
<dbReference type="OrthoDB" id="192847at2"/>
<sequence>MTLESFAPLSRFDVARLESVLSRYAEGSARASHLLELANRIHTGDHADPVVMPRDVVTMNSTVILTNVAAGRQFRCTLVFPHAADSSTGAVSVLAPLGAALLGTRVGNTFEVAIPSGSCKYRVDELVFQPEAVRRYDL</sequence>
<protein>
    <submittedName>
        <fullName evidence="2">Transcription elongation factor GreAB</fullName>
    </submittedName>
</protein>
<dbReference type="GO" id="GO:0032784">
    <property type="term" value="P:regulation of DNA-templated transcription elongation"/>
    <property type="evidence" value="ECO:0007669"/>
    <property type="project" value="InterPro"/>
</dbReference>
<gene>
    <name evidence="2" type="ORF">DEM34_16785</name>
</gene>
<name>A0A2U2MWY5_9GAMM</name>